<evidence type="ECO:0000256" key="1">
    <source>
        <dbReference type="ARBA" id="ARBA00001947"/>
    </source>
</evidence>
<evidence type="ECO:0000256" key="7">
    <source>
        <dbReference type="ARBA" id="ARBA00022946"/>
    </source>
</evidence>
<evidence type="ECO:0000256" key="3">
    <source>
        <dbReference type="ARBA" id="ARBA00007931"/>
    </source>
</evidence>
<dbReference type="RefSeq" id="WP_254090494.1">
    <property type="nucleotide sequence ID" value="NZ_JAHESC010000015.1"/>
</dbReference>
<reference evidence="13 14" key="1">
    <citation type="submission" date="2021-05" db="EMBL/GenBank/DDBJ databases">
        <title>A Polyphasic approach of four new species of the genus Ohtaekwangia: Ohtaekwangia histidinii sp. nov., Ohtaekwangia cretensis sp. nov., Ohtaekwangia indiensis sp. nov., Ohtaekwangia reichenbachii sp. nov. from diverse environment.</title>
        <authorList>
            <person name="Octaviana S."/>
        </authorList>
    </citation>
    <scope>NUCLEOTIDE SEQUENCE [LARGE SCALE GENOMIC DNA]</scope>
    <source>
        <strain evidence="13 14">PWU37</strain>
    </source>
</reference>
<keyword evidence="4 13" id="KW-0645">Protease</keyword>
<evidence type="ECO:0000259" key="12">
    <source>
        <dbReference type="Pfam" id="PF02163"/>
    </source>
</evidence>
<dbReference type="GO" id="GO:0008233">
    <property type="term" value="F:peptidase activity"/>
    <property type="evidence" value="ECO:0007669"/>
    <property type="project" value="UniProtKB-KW"/>
</dbReference>
<keyword evidence="7" id="KW-0809">Transit peptide</keyword>
<feature type="transmembrane region" description="Helical" evidence="11">
    <location>
        <begin position="235"/>
        <end position="256"/>
    </location>
</feature>
<evidence type="ECO:0000313" key="13">
    <source>
        <dbReference type="EMBL" id="MBT1687262.1"/>
    </source>
</evidence>
<protein>
    <submittedName>
        <fullName evidence="13">Site-2 protease family protein</fullName>
    </submittedName>
</protein>
<organism evidence="13 14">
    <name type="scientific">Dawidia soli</name>
    <dbReference type="NCBI Taxonomy" id="2782352"/>
    <lineage>
        <taxon>Bacteria</taxon>
        <taxon>Pseudomonadati</taxon>
        <taxon>Bacteroidota</taxon>
        <taxon>Cytophagia</taxon>
        <taxon>Cytophagales</taxon>
        <taxon>Chryseotaleaceae</taxon>
        <taxon>Dawidia</taxon>
    </lineage>
</organism>
<dbReference type="GO" id="GO:0006508">
    <property type="term" value="P:proteolysis"/>
    <property type="evidence" value="ECO:0007669"/>
    <property type="project" value="UniProtKB-KW"/>
</dbReference>
<evidence type="ECO:0000256" key="4">
    <source>
        <dbReference type="ARBA" id="ARBA00022670"/>
    </source>
</evidence>
<evidence type="ECO:0000256" key="6">
    <source>
        <dbReference type="ARBA" id="ARBA00022801"/>
    </source>
</evidence>
<feature type="transmembrane region" description="Helical" evidence="11">
    <location>
        <begin position="277"/>
        <end position="296"/>
    </location>
</feature>
<name>A0AAP2GDG9_9BACT</name>
<evidence type="ECO:0000256" key="8">
    <source>
        <dbReference type="ARBA" id="ARBA00022989"/>
    </source>
</evidence>
<dbReference type="AlphaFoldDB" id="A0AAP2GDG9"/>
<keyword evidence="8 11" id="KW-1133">Transmembrane helix</keyword>
<dbReference type="PANTHER" id="PTHR31412:SF0">
    <property type="entry name" value="ZINC METALLOPROTEASE EGY1, CHLOROPLASTIC-RELATED"/>
    <property type="match status" value="1"/>
</dbReference>
<feature type="transmembrane region" description="Helical" evidence="11">
    <location>
        <begin position="334"/>
        <end position="354"/>
    </location>
</feature>
<comment type="subcellular location">
    <subcellularLocation>
        <location evidence="2">Membrane</location>
        <topology evidence="2">Multi-pass membrane protein</topology>
    </subcellularLocation>
</comment>
<dbReference type="EMBL" id="JAHESC010000015">
    <property type="protein sequence ID" value="MBT1687262.1"/>
    <property type="molecule type" value="Genomic_DNA"/>
</dbReference>
<evidence type="ECO:0000256" key="9">
    <source>
        <dbReference type="ARBA" id="ARBA00023136"/>
    </source>
</evidence>
<comment type="caution">
    <text evidence="13">The sequence shown here is derived from an EMBL/GenBank/DDBJ whole genome shotgun (WGS) entry which is preliminary data.</text>
</comment>
<evidence type="ECO:0000256" key="10">
    <source>
        <dbReference type="SAM" id="Coils"/>
    </source>
</evidence>
<accession>A0AAP2GDG9</accession>
<proteinExistence type="inferred from homology"/>
<evidence type="ECO:0000313" key="14">
    <source>
        <dbReference type="Proteomes" id="UP001319180"/>
    </source>
</evidence>
<dbReference type="GO" id="GO:0016020">
    <property type="term" value="C:membrane"/>
    <property type="evidence" value="ECO:0007669"/>
    <property type="project" value="UniProtKB-SubCell"/>
</dbReference>
<feature type="transmembrane region" description="Helical" evidence="11">
    <location>
        <begin position="389"/>
        <end position="408"/>
    </location>
</feature>
<keyword evidence="14" id="KW-1185">Reference proteome</keyword>
<feature type="transmembrane region" description="Helical" evidence="11">
    <location>
        <begin position="118"/>
        <end position="142"/>
    </location>
</feature>
<keyword evidence="9 11" id="KW-0472">Membrane</keyword>
<keyword evidence="6" id="KW-0378">Hydrolase</keyword>
<feature type="transmembrane region" description="Helical" evidence="11">
    <location>
        <begin position="12"/>
        <end position="31"/>
    </location>
</feature>
<keyword evidence="5 11" id="KW-0812">Transmembrane</keyword>
<dbReference type="InterPro" id="IPR008915">
    <property type="entry name" value="Peptidase_M50"/>
</dbReference>
<feature type="coiled-coil region" evidence="10">
    <location>
        <begin position="175"/>
        <end position="202"/>
    </location>
</feature>
<evidence type="ECO:0000256" key="2">
    <source>
        <dbReference type="ARBA" id="ARBA00004141"/>
    </source>
</evidence>
<feature type="transmembrane region" description="Helical" evidence="11">
    <location>
        <begin position="87"/>
        <end position="106"/>
    </location>
</feature>
<dbReference type="Proteomes" id="UP001319180">
    <property type="component" value="Unassembled WGS sequence"/>
</dbReference>
<dbReference type="InterPro" id="IPR044838">
    <property type="entry name" value="EGY1-like"/>
</dbReference>
<feature type="transmembrane region" description="Helical" evidence="11">
    <location>
        <begin position="308"/>
        <end position="327"/>
    </location>
</feature>
<dbReference type="PANTHER" id="PTHR31412">
    <property type="entry name" value="ZINC METALLOPROTEASE EGY1"/>
    <property type="match status" value="1"/>
</dbReference>
<comment type="cofactor">
    <cofactor evidence="1">
        <name>Zn(2+)</name>
        <dbReference type="ChEBI" id="CHEBI:29105"/>
    </cofactor>
</comment>
<evidence type="ECO:0000256" key="11">
    <source>
        <dbReference type="SAM" id="Phobius"/>
    </source>
</evidence>
<comment type="similarity">
    <text evidence="3">Belongs to the peptidase M50B family.</text>
</comment>
<dbReference type="Pfam" id="PF02163">
    <property type="entry name" value="Peptidase_M50"/>
    <property type="match status" value="1"/>
</dbReference>
<evidence type="ECO:0000256" key="5">
    <source>
        <dbReference type="ARBA" id="ARBA00022692"/>
    </source>
</evidence>
<gene>
    <name evidence="13" type="ORF">KK078_11885</name>
</gene>
<feature type="domain" description="Peptidase M50" evidence="12">
    <location>
        <begin position="57"/>
        <end position="275"/>
    </location>
</feature>
<sequence>MPEERRRILIQTGLFIVTFITTTLAGAEWVYGKSLWMLGYGWNAEYTWADFVNGMKFSVPFLLILTVHEFGHYFTAMYNKIRSTLPYYIPFPPGIFLSPGTMGAVIRMQDRVRNNRQHFDIGIAGPLAGFVVALAVIVYGFATLPPADYVFQFHPEYKKFGIHYADSVYTNEFVVKYAQEQLKQHQEKLNLTDAEFQEALENVGVTDVRVGSTLLFEICKVFVDDTSRIPNPHELMHYPLLLAGFFALFFTSLNLLPIGQLDGGHITYGLFGWRTHFGIASVAFIALLFYAGLGVIRIGTPKDGLPLMVLYSVALMFFYYVCFAALGGSKRNRGMYAVLMFAVQVLLTWIFPAIDGYPGWLFFAFIVSRFVGVQHPPSEIEEPLDTKRVILGWISLLVFVISFSPAPLQLATLGR</sequence>
<keyword evidence="10" id="KW-0175">Coiled coil</keyword>
<dbReference type="CDD" id="cd06160">
    <property type="entry name" value="S2P-M50_like_2"/>
    <property type="match status" value="1"/>
</dbReference>